<dbReference type="PANTHER" id="PTHR33705">
    <property type="entry name" value="PHOSPHOCARRIER PROTEIN HPR"/>
    <property type="match status" value="1"/>
</dbReference>
<keyword evidence="3" id="KW-0963">Cytoplasm</keyword>
<dbReference type="PRINTS" id="PR00107">
    <property type="entry name" value="PHOSPHOCPHPR"/>
</dbReference>
<keyword evidence="4" id="KW-0598">Phosphotransferase system</keyword>
<dbReference type="InterPro" id="IPR035895">
    <property type="entry name" value="HPr-like_sf"/>
</dbReference>
<dbReference type="SUPFAM" id="SSF55594">
    <property type="entry name" value="HPr-like"/>
    <property type="match status" value="1"/>
</dbReference>
<evidence type="ECO:0000259" key="5">
    <source>
        <dbReference type="PROSITE" id="PS51350"/>
    </source>
</evidence>
<evidence type="ECO:0000256" key="1">
    <source>
        <dbReference type="ARBA" id="ARBA00004496"/>
    </source>
</evidence>
<gene>
    <name evidence="6" type="ORF">H2509_07540</name>
</gene>
<comment type="subcellular location">
    <subcellularLocation>
        <location evidence="1">Cytoplasm</location>
    </subcellularLocation>
</comment>
<evidence type="ECO:0000313" key="7">
    <source>
        <dbReference type="Proteomes" id="UP000541109"/>
    </source>
</evidence>
<name>A0A839ABK3_9HYPH</name>
<dbReference type="RefSeq" id="WP_182163943.1">
    <property type="nucleotide sequence ID" value="NZ_JACFXV010000044.1"/>
</dbReference>
<dbReference type="Pfam" id="PF00381">
    <property type="entry name" value="PTS-HPr"/>
    <property type="match status" value="1"/>
</dbReference>
<dbReference type="NCBIfam" id="TIGR01003">
    <property type="entry name" value="PTS_HPr_family"/>
    <property type="match status" value="1"/>
</dbReference>
<organism evidence="6 7">
    <name type="scientific">Stappia albiluteola</name>
    <dbReference type="NCBI Taxonomy" id="2758565"/>
    <lineage>
        <taxon>Bacteria</taxon>
        <taxon>Pseudomonadati</taxon>
        <taxon>Pseudomonadota</taxon>
        <taxon>Alphaproteobacteria</taxon>
        <taxon>Hyphomicrobiales</taxon>
        <taxon>Stappiaceae</taxon>
        <taxon>Stappia</taxon>
    </lineage>
</organism>
<dbReference type="AlphaFoldDB" id="A0A839ABK3"/>
<evidence type="ECO:0000256" key="4">
    <source>
        <dbReference type="ARBA" id="ARBA00022683"/>
    </source>
</evidence>
<sequence length="99" mass="10207">MGKTANDEGAVLRRELMIVNRRGLHARASAKFVKLVEGFDADVTISKDGQSVGGTSIMGLMMLAASPGCSILVEARGPQAEAVVDALSALVGDGFGETD</sequence>
<dbReference type="Gene3D" id="3.30.1340.10">
    <property type="entry name" value="HPr-like"/>
    <property type="match status" value="1"/>
</dbReference>
<evidence type="ECO:0000313" key="6">
    <source>
        <dbReference type="EMBL" id="MBA5776983.1"/>
    </source>
</evidence>
<dbReference type="CDD" id="cd00367">
    <property type="entry name" value="PTS-HPr_like"/>
    <property type="match status" value="1"/>
</dbReference>
<comment type="caution">
    <text evidence="6">The sequence shown here is derived from an EMBL/GenBank/DDBJ whole genome shotgun (WGS) entry which is preliminary data.</text>
</comment>
<accession>A0A839ABK3</accession>
<reference evidence="6 7" key="1">
    <citation type="submission" date="2020-07" db="EMBL/GenBank/DDBJ databases">
        <title>Stappia sp., F7233, whole genome shotgun sequencing project.</title>
        <authorList>
            <person name="Jiang S."/>
            <person name="Liu Z.W."/>
            <person name="Du Z.J."/>
        </authorList>
    </citation>
    <scope>NUCLEOTIDE SEQUENCE [LARGE SCALE GENOMIC DNA]</scope>
    <source>
        <strain evidence="6 7">F7233</strain>
    </source>
</reference>
<dbReference type="InterPro" id="IPR000032">
    <property type="entry name" value="HPr-like"/>
</dbReference>
<feature type="domain" description="HPr" evidence="5">
    <location>
        <begin position="11"/>
        <end position="98"/>
    </location>
</feature>
<dbReference type="InterPro" id="IPR050399">
    <property type="entry name" value="HPr"/>
</dbReference>
<dbReference type="EMBL" id="JACFXV010000044">
    <property type="protein sequence ID" value="MBA5776983.1"/>
    <property type="molecule type" value="Genomic_DNA"/>
</dbReference>
<keyword evidence="7" id="KW-1185">Reference proteome</keyword>
<dbReference type="PANTHER" id="PTHR33705:SF2">
    <property type="entry name" value="PHOSPHOCARRIER PROTEIN NPR"/>
    <property type="match status" value="1"/>
</dbReference>
<dbReference type="Proteomes" id="UP000541109">
    <property type="component" value="Unassembled WGS sequence"/>
</dbReference>
<dbReference type="PROSITE" id="PS51350">
    <property type="entry name" value="PTS_HPR_DOM"/>
    <property type="match status" value="1"/>
</dbReference>
<evidence type="ECO:0000256" key="3">
    <source>
        <dbReference type="ARBA" id="ARBA00022490"/>
    </source>
</evidence>
<proteinExistence type="inferred from homology"/>
<dbReference type="GO" id="GO:0005737">
    <property type="term" value="C:cytoplasm"/>
    <property type="evidence" value="ECO:0007669"/>
    <property type="project" value="UniProtKB-SubCell"/>
</dbReference>
<comment type="similarity">
    <text evidence="2">Belongs to the HPr family.</text>
</comment>
<protein>
    <submittedName>
        <fullName evidence="6">HPr family phosphocarrier protein</fullName>
    </submittedName>
</protein>
<evidence type="ECO:0000256" key="2">
    <source>
        <dbReference type="ARBA" id="ARBA00010736"/>
    </source>
</evidence>
<dbReference type="InterPro" id="IPR001020">
    <property type="entry name" value="PTS_HPr_His_P_site"/>
</dbReference>
<dbReference type="PROSITE" id="PS00369">
    <property type="entry name" value="PTS_HPR_HIS"/>
    <property type="match status" value="1"/>
</dbReference>
<dbReference type="GO" id="GO:0009401">
    <property type="term" value="P:phosphoenolpyruvate-dependent sugar phosphotransferase system"/>
    <property type="evidence" value="ECO:0007669"/>
    <property type="project" value="UniProtKB-KW"/>
</dbReference>